<proteinExistence type="inferred from homology"/>
<accession>A0ABR1TLK0</accession>
<keyword evidence="7" id="KW-1133">Transmembrane helix</keyword>
<name>A0ABR1TLK0_9PEZI</name>
<dbReference type="InterPro" id="IPR036396">
    <property type="entry name" value="Cyt_P450_sf"/>
</dbReference>
<evidence type="ECO:0000256" key="10">
    <source>
        <dbReference type="ARBA" id="ARBA00023033"/>
    </source>
</evidence>
<keyword evidence="13" id="KW-1185">Reference proteome</keyword>
<evidence type="ECO:0000256" key="11">
    <source>
        <dbReference type="ARBA" id="ARBA00023136"/>
    </source>
</evidence>
<comment type="subcellular location">
    <subcellularLocation>
        <location evidence="2">Membrane</location>
    </subcellularLocation>
</comment>
<keyword evidence="10" id="KW-0503">Monooxygenase</keyword>
<dbReference type="PRINTS" id="PR00465">
    <property type="entry name" value="EP450IV"/>
</dbReference>
<evidence type="ECO:0000256" key="6">
    <source>
        <dbReference type="ARBA" id="ARBA00022723"/>
    </source>
</evidence>
<evidence type="ECO:0000256" key="5">
    <source>
        <dbReference type="ARBA" id="ARBA00022692"/>
    </source>
</evidence>
<keyword evidence="6" id="KW-0479">Metal-binding</keyword>
<evidence type="ECO:0000256" key="9">
    <source>
        <dbReference type="ARBA" id="ARBA00023004"/>
    </source>
</evidence>
<protein>
    <submittedName>
        <fullName evidence="12">Cytochrome P450</fullName>
    </submittedName>
</protein>
<evidence type="ECO:0000256" key="4">
    <source>
        <dbReference type="ARBA" id="ARBA00022617"/>
    </source>
</evidence>
<dbReference type="Pfam" id="PF00067">
    <property type="entry name" value="p450"/>
    <property type="match status" value="1"/>
</dbReference>
<dbReference type="InterPro" id="IPR002403">
    <property type="entry name" value="Cyt_P450_E_grp-IV"/>
</dbReference>
<organism evidence="12 13">
    <name type="scientific">Apiospora saccharicola</name>
    <dbReference type="NCBI Taxonomy" id="335842"/>
    <lineage>
        <taxon>Eukaryota</taxon>
        <taxon>Fungi</taxon>
        <taxon>Dikarya</taxon>
        <taxon>Ascomycota</taxon>
        <taxon>Pezizomycotina</taxon>
        <taxon>Sordariomycetes</taxon>
        <taxon>Xylariomycetidae</taxon>
        <taxon>Amphisphaeriales</taxon>
        <taxon>Apiosporaceae</taxon>
        <taxon>Apiospora</taxon>
    </lineage>
</organism>
<keyword evidence="9" id="KW-0408">Iron</keyword>
<keyword evidence="4" id="KW-0349">Heme</keyword>
<keyword evidence="5" id="KW-0812">Transmembrane</keyword>
<sequence length="429" mass="48584">MDFLMSEVIVNNEKLHQVLLSLLACATLVSFYTEARDWQLSGRYYKPWGPSQPIVVVSTKKQIAELSEAACLSQRAVYADMFGFKHTMNKLNHSDSDHKLIRTRLYSRLLQVKAPTQLESLYPQLAAQLDSSLHVLDDETSLPIAQTTRRLVSKIMSSMFFGKVLSKLQSSTAIWSSGSTDLSNAAADEEFSNALLQYPRDMIKCMAAFQVTPSILSPYVHSILTRRGKAMHVIQSRMYECMGPGRSSWQEPEQTKSLTIMDTMVDLTEGSDYWDTELLSQSLLGICFAHAQNGSAAIRHELQQNQPLDYKRLEELPLLDAFMKETMRLNPLDKPLVYILTSLLWSVGIRRKALEPYEFSDHSLSVPAGATVCVSAYDLMHNPQTYTEPYSFDPTRFLARKKLSTPPQQRKLVEVSENFPVWGYGSLAW</sequence>
<comment type="similarity">
    <text evidence="3">Belongs to the cytochrome P450 family.</text>
</comment>
<dbReference type="PANTHER" id="PTHR46206:SF5">
    <property type="entry name" value="P450, PUTATIVE (EUROFUNG)-RELATED"/>
    <property type="match status" value="1"/>
</dbReference>
<evidence type="ECO:0000256" key="8">
    <source>
        <dbReference type="ARBA" id="ARBA00023002"/>
    </source>
</evidence>
<dbReference type="EMBL" id="JAQQWM010000009">
    <property type="protein sequence ID" value="KAK8047545.1"/>
    <property type="molecule type" value="Genomic_DNA"/>
</dbReference>
<comment type="caution">
    <text evidence="12">The sequence shown here is derived from an EMBL/GenBank/DDBJ whole genome shotgun (WGS) entry which is preliminary data.</text>
</comment>
<evidence type="ECO:0000256" key="7">
    <source>
        <dbReference type="ARBA" id="ARBA00022989"/>
    </source>
</evidence>
<dbReference type="Proteomes" id="UP001446871">
    <property type="component" value="Unassembled WGS sequence"/>
</dbReference>
<evidence type="ECO:0000313" key="13">
    <source>
        <dbReference type="Proteomes" id="UP001446871"/>
    </source>
</evidence>
<evidence type="ECO:0000256" key="1">
    <source>
        <dbReference type="ARBA" id="ARBA00001971"/>
    </source>
</evidence>
<comment type="cofactor">
    <cofactor evidence="1">
        <name>heme</name>
        <dbReference type="ChEBI" id="CHEBI:30413"/>
    </cofactor>
</comment>
<evidence type="ECO:0000256" key="2">
    <source>
        <dbReference type="ARBA" id="ARBA00004370"/>
    </source>
</evidence>
<dbReference type="PANTHER" id="PTHR46206">
    <property type="entry name" value="CYTOCHROME P450"/>
    <property type="match status" value="1"/>
</dbReference>
<evidence type="ECO:0000256" key="3">
    <source>
        <dbReference type="ARBA" id="ARBA00010617"/>
    </source>
</evidence>
<dbReference type="InterPro" id="IPR001128">
    <property type="entry name" value="Cyt_P450"/>
</dbReference>
<reference evidence="12 13" key="1">
    <citation type="submission" date="2023-01" db="EMBL/GenBank/DDBJ databases">
        <title>Analysis of 21 Apiospora genomes using comparative genomics revels a genus with tremendous synthesis potential of carbohydrate active enzymes and secondary metabolites.</title>
        <authorList>
            <person name="Sorensen T."/>
        </authorList>
    </citation>
    <scope>NUCLEOTIDE SEQUENCE [LARGE SCALE GENOMIC DNA]</scope>
    <source>
        <strain evidence="12 13">CBS 83171</strain>
    </source>
</reference>
<dbReference type="Gene3D" id="1.10.630.10">
    <property type="entry name" value="Cytochrome P450"/>
    <property type="match status" value="1"/>
</dbReference>
<gene>
    <name evidence="12" type="ORF">PG996_015609</name>
</gene>
<keyword evidence="8" id="KW-0560">Oxidoreductase</keyword>
<keyword evidence="11" id="KW-0472">Membrane</keyword>
<dbReference type="SUPFAM" id="SSF48264">
    <property type="entry name" value="Cytochrome P450"/>
    <property type="match status" value="1"/>
</dbReference>
<evidence type="ECO:0000313" key="12">
    <source>
        <dbReference type="EMBL" id="KAK8047545.1"/>
    </source>
</evidence>